<comment type="caution">
    <text evidence="1">The sequence shown here is derived from an EMBL/GenBank/DDBJ whole genome shotgun (WGS) entry which is preliminary data.</text>
</comment>
<dbReference type="OrthoDB" id="1620383at2759"/>
<evidence type="ECO:0000313" key="1">
    <source>
        <dbReference type="EMBL" id="KAJ8551031.1"/>
    </source>
</evidence>
<dbReference type="PANTHER" id="PTHR33181">
    <property type="entry name" value="OS01G0778500 PROTEIN"/>
    <property type="match status" value="1"/>
</dbReference>
<dbReference type="EMBL" id="JAJAGQ010000010">
    <property type="protein sequence ID" value="KAJ8551031.1"/>
    <property type="molecule type" value="Genomic_DNA"/>
</dbReference>
<dbReference type="PANTHER" id="PTHR33181:SF15">
    <property type="entry name" value="PROTEIN FAR1-RELATED SEQUENCE"/>
    <property type="match status" value="1"/>
</dbReference>
<gene>
    <name evidence="1" type="ORF">K7X08_000401</name>
</gene>
<keyword evidence="2" id="KW-1185">Reference proteome</keyword>
<evidence type="ECO:0000313" key="2">
    <source>
        <dbReference type="Proteomes" id="UP001152561"/>
    </source>
</evidence>
<sequence length="104" mass="12307">MRKLCLCFNFNSSFLLPTKSFNFKNSFLFSTKCSSLTVRNKGNRSGLVNLYKDMEACAGYNDIQVMWEMIHSNVNETRCKKRPTFWRFQYKTVQASSVNFKYRI</sequence>
<accession>A0A9Q1M3Q4</accession>
<dbReference type="Proteomes" id="UP001152561">
    <property type="component" value="Unassembled WGS sequence"/>
</dbReference>
<proteinExistence type="predicted"/>
<dbReference type="AlphaFoldDB" id="A0A9Q1M3Q4"/>
<protein>
    <submittedName>
        <fullName evidence="1">Uncharacterized protein</fullName>
    </submittedName>
</protein>
<organism evidence="1 2">
    <name type="scientific">Anisodus acutangulus</name>
    <dbReference type="NCBI Taxonomy" id="402998"/>
    <lineage>
        <taxon>Eukaryota</taxon>
        <taxon>Viridiplantae</taxon>
        <taxon>Streptophyta</taxon>
        <taxon>Embryophyta</taxon>
        <taxon>Tracheophyta</taxon>
        <taxon>Spermatophyta</taxon>
        <taxon>Magnoliopsida</taxon>
        <taxon>eudicotyledons</taxon>
        <taxon>Gunneridae</taxon>
        <taxon>Pentapetalae</taxon>
        <taxon>asterids</taxon>
        <taxon>lamiids</taxon>
        <taxon>Solanales</taxon>
        <taxon>Solanaceae</taxon>
        <taxon>Solanoideae</taxon>
        <taxon>Hyoscyameae</taxon>
        <taxon>Anisodus</taxon>
    </lineage>
</organism>
<reference evidence="2" key="1">
    <citation type="journal article" date="2023" name="Proc. Natl. Acad. Sci. U.S.A.">
        <title>Genomic and structural basis for evolution of tropane alkaloid biosynthesis.</title>
        <authorList>
            <person name="Wanga Y.-J."/>
            <person name="Taina T."/>
            <person name="Yua J.-Y."/>
            <person name="Lia J."/>
            <person name="Xua B."/>
            <person name="Chenc J."/>
            <person name="D'Auriad J.C."/>
            <person name="Huanga J.-P."/>
            <person name="Huanga S.-X."/>
        </authorList>
    </citation>
    <scope>NUCLEOTIDE SEQUENCE [LARGE SCALE GENOMIC DNA]</scope>
    <source>
        <strain evidence="2">cv. KIB-2019</strain>
    </source>
</reference>
<name>A0A9Q1M3Q4_9SOLA</name>